<organism evidence="1 2">
    <name type="scientific">Pseudodesulfovibrio profundus</name>
    <dbReference type="NCBI Taxonomy" id="57320"/>
    <lineage>
        <taxon>Bacteria</taxon>
        <taxon>Pseudomonadati</taxon>
        <taxon>Thermodesulfobacteriota</taxon>
        <taxon>Desulfovibrionia</taxon>
        <taxon>Desulfovibrionales</taxon>
        <taxon>Desulfovibrionaceae</taxon>
    </lineage>
</organism>
<dbReference type="InterPro" id="IPR025350">
    <property type="entry name" value="DUF4254"/>
</dbReference>
<dbReference type="EMBL" id="LT907975">
    <property type="protein sequence ID" value="SOB57612.1"/>
    <property type="molecule type" value="Genomic_DNA"/>
</dbReference>
<name>A0A2C8F5E3_9BACT</name>
<dbReference type="OrthoDB" id="9805817at2"/>
<dbReference type="Pfam" id="PF14063">
    <property type="entry name" value="DUF4254"/>
    <property type="match status" value="1"/>
</dbReference>
<proteinExistence type="predicted"/>
<dbReference type="KEGG" id="pprf:DPRO_0725"/>
<evidence type="ECO:0000313" key="1">
    <source>
        <dbReference type="EMBL" id="SOB57612.1"/>
    </source>
</evidence>
<sequence>MADITYDELKEMIQDAVAHQLRSVTDWHLGDPVYDDEGEPSPDLAGVAGFRELVGRQHWVNFKLWHVEDRARRKDVDATVIADCKYAIDKLNQKRNDLIERVDECLIGMLTPLLPADGAERYNTETVGAALDRLSIQALKIYHMKEQCSRKDVDEGHVKQCSDKVLTLQQQHEDLTRAIVELIEEYEAGTKKPKVYFQFKMYNDPSLNPELYKNKN</sequence>
<dbReference type="RefSeq" id="WP_097010829.1">
    <property type="nucleotide sequence ID" value="NZ_LT907975.1"/>
</dbReference>
<dbReference type="Proteomes" id="UP000219215">
    <property type="component" value="Chromosome DPRO"/>
</dbReference>
<evidence type="ECO:0008006" key="3">
    <source>
        <dbReference type="Google" id="ProtNLM"/>
    </source>
</evidence>
<gene>
    <name evidence="1" type="ORF">DPRO_0725</name>
</gene>
<reference evidence="2" key="1">
    <citation type="submission" date="2017-09" db="EMBL/GenBank/DDBJ databases">
        <authorList>
            <person name="Regsiter A."/>
            <person name="William W."/>
        </authorList>
    </citation>
    <scope>NUCLEOTIDE SEQUENCE [LARGE SCALE GENOMIC DNA]</scope>
    <source>
        <strain evidence="2">500-1</strain>
    </source>
</reference>
<keyword evidence="2" id="KW-1185">Reference proteome</keyword>
<accession>A0A2C8F5E3</accession>
<evidence type="ECO:0000313" key="2">
    <source>
        <dbReference type="Proteomes" id="UP000219215"/>
    </source>
</evidence>
<dbReference type="AlphaFoldDB" id="A0A2C8F5E3"/>
<protein>
    <recommendedName>
        <fullName evidence="3">DUF4254 domain-containing protein</fullName>
    </recommendedName>
</protein>